<feature type="transmembrane region" description="Helical" evidence="1">
    <location>
        <begin position="955"/>
        <end position="974"/>
    </location>
</feature>
<evidence type="ECO:0000256" key="1">
    <source>
        <dbReference type="SAM" id="Phobius"/>
    </source>
</evidence>
<accession>C4Z6V3</accession>
<protein>
    <submittedName>
        <fullName evidence="2">Uncharacterized protein</fullName>
    </submittedName>
</protein>
<organism evidence="2 3">
    <name type="scientific">Lachnospira eligens (strain ATCC 27750 / DSM 3376 / VPI C15-48 / C15-B4)</name>
    <name type="common">Eubacterium eligens</name>
    <dbReference type="NCBI Taxonomy" id="515620"/>
    <lineage>
        <taxon>Bacteria</taxon>
        <taxon>Bacillati</taxon>
        <taxon>Bacillota</taxon>
        <taxon>Clostridia</taxon>
        <taxon>Lachnospirales</taxon>
        <taxon>Lachnospiraceae</taxon>
        <taxon>Lachnospira</taxon>
    </lineage>
</organism>
<feature type="transmembrane region" description="Helical" evidence="1">
    <location>
        <begin position="364"/>
        <end position="387"/>
    </location>
</feature>
<dbReference type="EMBL" id="CP001106">
    <property type="protein sequence ID" value="ACR73695.1"/>
    <property type="molecule type" value="Genomic_DNA"/>
</dbReference>
<feature type="transmembrane region" description="Helical" evidence="1">
    <location>
        <begin position="312"/>
        <end position="344"/>
    </location>
</feature>
<dbReference type="KEGG" id="eel:EUBELI_20551"/>
<keyword evidence="1" id="KW-0812">Transmembrane</keyword>
<feature type="transmembrane region" description="Helical" evidence="1">
    <location>
        <begin position="270"/>
        <end position="291"/>
    </location>
</feature>
<feature type="transmembrane region" description="Helical" evidence="1">
    <location>
        <begin position="34"/>
        <end position="54"/>
    </location>
</feature>
<evidence type="ECO:0000313" key="3">
    <source>
        <dbReference type="Proteomes" id="UP000001476"/>
    </source>
</evidence>
<keyword evidence="3" id="KW-1185">Reference proteome</keyword>
<name>C4Z6V3_LACE2</name>
<evidence type="ECO:0000313" key="2">
    <source>
        <dbReference type="EMBL" id="ACR73695.1"/>
    </source>
</evidence>
<keyword evidence="1" id="KW-1133">Transmembrane helix</keyword>
<dbReference type="eggNOG" id="ENOG502ZX55">
    <property type="taxonomic scope" value="Bacteria"/>
</dbReference>
<proteinExistence type="predicted"/>
<feature type="transmembrane region" description="Helical" evidence="1">
    <location>
        <begin position="436"/>
        <end position="460"/>
    </location>
</feature>
<gene>
    <name evidence="2" type="ordered locus">EUBELI_20551</name>
</gene>
<reference evidence="2 3" key="1">
    <citation type="journal article" date="2009" name="Proc. Natl. Acad. Sci. U.S.A.">
        <title>Characterizing a model human gut microbiota composed of members of its two dominant bacterial phyla.</title>
        <authorList>
            <person name="Mahowald M.A."/>
            <person name="Rey F.E."/>
            <person name="Seedorf H."/>
            <person name="Turnbaugh P.J."/>
            <person name="Fulton R.S."/>
            <person name="Wollam A."/>
            <person name="Shah N."/>
            <person name="Wang C."/>
            <person name="Magrini V."/>
            <person name="Wilson R.K."/>
            <person name="Cantarel B.L."/>
            <person name="Coutinho P.M."/>
            <person name="Henrissat B."/>
            <person name="Crock L.W."/>
            <person name="Russell A."/>
            <person name="Verberkmoes N.C."/>
            <person name="Hettich R.L."/>
            <person name="Gordon J.I."/>
        </authorList>
    </citation>
    <scope>NUCLEOTIDE SEQUENCE [LARGE SCALE GENOMIC DNA]</scope>
    <source>
        <strain evidence="3">ATCC 27750 / DSM 3376 / VPI C15-48 / C15-B4</strain>
        <plasmid evidence="2">unnamed</plasmid>
    </source>
</reference>
<sequence>MECASSIAIHTERGMRMSVFEITFLSVRRRMPQIIKAACTTLAAVFFVTAVLIFQDNMYQWQMSSNKSRFGDWFLYEITSKEPNQSLSEHAYLNDPVKIMTSVSMFNSDWKRTGYIVGSFDKDFINQVRISLDEGRLPENDDEIAMDWNTLLSLGYTGEIGETVTIRYCEENSIYDESARQEKEFMLVGILANYTNIWKNGKNIPGAVVTPDALEIFNYKYRNVYFYSLNDSVKTSDYATVYKKIKEDAKTETVYNSAVYDYQPWSSAKVYMYMYLVVMIIGILALSYQLIEYRGRRRPAYERFRKLGMNKASLRSMYIIENALIIIPAGIMGLILALLTGFGIGKALEIHNGFTFYKVTLNVIIKSVLSVIIAIIVEEIAGIIANSRKNHILNKKRKKKNSQNVNIYNATGKKSKIKPSNLLITVSSRFIRKDGIFMAAGLRIFALCICAVLVFSALMIKKVYIAYKDNEQIPDIYGYLDPSDSEYEMYIYYYSYIKGYYNIPIPDGEYYSEERNALLSSEKRNRYNISFNELKSKLTKESDSLDANNHQDLIRFNMLHVNYSNKYCKRGNTNLLTGFSEEFLTELEKIGGIKSVDYSAYESERTWFWDNQDFHKMGMDTISPDNYNITRESPVTDYGYRYIYSTEYVNPTRELYNKLEKYIDKEYRNYDDFVNGKQVVVFLRNTPDGTYDDTLQAGDILNYNYYPLSVMPNIRFTNNVAYGRYTYPFDRAFYDTYNNSGKINLYSEFNGTLKGSATFNMHSEGDSEDWINGYESIFGACVSPQVAAVIKVTDDVKEDFNGIMPDYGYYTALAGMSLAQQAVDNQRSFMERITGDKMTGYLEFGLKYNQLNINYDLSSTFSATNNKVAVYFDNNELSYSSNVDAKNIYRTQLINNILQYGITIAAVIVIQLLIMAIIVRNRIERRKASYKLLHGIGMRQGTIVKMCMIEAVRESVWCIFTMPLILILELLMYMRKNLVE</sequence>
<keyword evidence="2" id="KW-0614">Plasmid</keyword>
<keyword evidence="1" id="KW-0472">Membrane</keyword>
<dbReference type="AlphaFoldDB" id="C4Z6V3"/>
<dbReference type="Proteomes" id="UP000001476">
    <property type="component" value="Plasmid pEubeli2"/>
</dbReference>
<geneLocation type="plasmid" evidence="3">
    <name>pEubeli2</name>
</geneLocation>
<dbReference type="HOGENOM" id="CLU_309672_0_0_9"/>
<feature type="transmembrane region" description="Helical" evidence="1">
    <location>
        <begin position="897"/>
        <end position="919"/>
    </location>
</feature>